<dbReference type="EMBL" id="JAJHVV010000011">
    <property type="protein sequence ID" value="MCK6265065.1"/>
    <property type="molecule type" value="Genomic_DNA"/>
</dbReference>
<feature type="transmembrane region" description="Helical" evidence="6">
    <location>
        <begin position="40"/>
        <end position="68"/>
    </location>
</feature>
<feature type="transmembrane region" description="Helical" evidence="6">
    <location>
        <begin position="185"/>
        <end position="202"/>
    </location>
</feature>
<dbReference type="GO" id="GO:0005886">
    <property type="term" value="C:plasma membrane"/>
    <property type="evidence" value="ECO:0007669"/>
    <property type="project" value="UniProtKB-SubCell"/>
</dbReference>
<keyword evidence="5 6" id="KW-0472">Membrane</keyword>
<feature type="transmembrane region" description="Helical" evidence="6">
    <location>
        <begin position="6"/>
        <end position="28"/>
    </location>
</feature>
<keyword evidence="2" id="KW-1003">Cell membrane</keyword>
<feature type="transmembrane region" description="Helical" evidence="6">
    <location>
        <begin position="142"/>
        <end position="165"/>
    </location>
</feature>
<dbReference type="InterPro" id="IPR001123">
    <property type="entry name" value="LeuE-type"/>
</dbReference>
<accession>A0A9X1XMH0</accession>
<evidence type="ECO:0000256" key="4">
    <source>
        <dbReference type="ARBA" id="ARBA00022989"/>
    </source>
</evidence>
<dbReference type="PANTHER" id="PTHR30086">
    <property type="entry name" value="ARGININE EXPORTER PROTEIN ARGO"/>
    <property type="match status" value="1"/>
</dbReference>
<evidence type="ECO:0000256" key="6">
    <source>
        <dbReference type="SAM" id="Phobius"/>
    </source>
</evidence>
<sequence length="204" mass="21259">MTVTSGIALFIAMALSAAIPGPSVLAVVSRSMSLGCAQGLLVVIGVLAADYLFIFLAISGLTAVASVMGEFATIIKYIGIIYLFWLAYMTWTSDVSSSLANQPKSNKASSSIAIGALMTLSNPKAILFYMGFFPAFVDLTSLTIMGVVSIITISTLSVGTVLVFYACAASRASLVFKGAKARKRLNKLSSGFLVTCGAVLIAKN</sequence>
<dbReference type="GO" id="GO:0015171">
    <property type="term" value="F:amino acid transmembrane transporter activity"/>
    <property type="evidence" value="ECO:0007669"/>
    <property type="project" value="TreeGrafter"/>
</dbReference>
<dbReference type="Pfam" id="PF01810">
    <property type="entry name" value="LysE"/>
    <property type="match status" value="1"/>
</dbReference>
<comment type="caution">
    <text evidence="7">The sequence shown here is derived from an EMBL/GenBank/DDBJ whole genome shotgun (WGS) entry which is preliminary data.</text>
</comment>
<dbReference type="AlphaFoldDB" id="A0A9X1XMH0"/>
<evidence type="ECO:0000313" key="7">
    <source>
        <dbReference type="EMBL" id="MCK6265065.1"/>
    </source>
</evidence>
<evidence type="ECO:0000256" key="5">
    <source>
        <dbReference type="ARBA" id="ARBA00023136"/>
    </source>
</evidence>
<evidence type="ECO:0000256" key="1">
    <source>
        <dbReference type="ARBA" id="ARBA00004651"/>
    </source>
</evidence>
<proteinExistence type="predicted"/>
<evidence type="ECO:0000256" key="3">
    <source>
        <dbReference type="ARBA" id="ARBA00022692"/>
    </source>
</evidence>
<feature type="transmembrane region" description="Helical" evidence="6">
    <location>
        <begin position="74"/>
        <end position="91"/>
    </location>
</feature>
<evidence type="ECO:0000256" key="2">
    <source>
        <dbReference type="ARBA" id="ARBA00022475"/>
    </source>
</evidence>
<keyword evidence="4 6" id="KW-1133">Transmembrane helix</keyword>
<keyword evidence="8" id="KW-1185">Reference proteome</keyword>
<dbReference type="Proteomes" id="UP001139559">
    <property type="component" value="Unassembled WGS sequence"/>
</dbReference>
<evidence type="ECO:0000313" key="8">
    <source>
        <dbReference type="Proteomes" id="UP001139559"/>
    </source>
</evidence>
<dbReference type="RefSeq" id="WP_248010142.1">
    <property type="nucleotide sequence ID" value="NZ_JAJHVV010000011.1"/>
</dbReference>
<organism evidence="7 8">
    <name type="scientific">Vibrio amylolyticus</name>
    <dbReference type="NCBI Taxonomy" id="2847292"/>
    <lineage>
        <taxon>Bacteria</taxon>
        <taxon>Pseudomonadati</taxon>
        <taxon>Pseudomonadota</taxon>
        <taxon>Gammaproteobacteria</taxon>
        <taxon>Vibrionales</taxon>
        <taxon>Vibrionaceae</taxon>
        <taxon>Vibrio</taxon>
    </lineage>
</organism>
<comment type="subcellular location">
    <subcellularLocation>
        <location evidence="1">Cell membrane</location>
        <topology evidence="1">Multi-pass membrane protein</topology>
    </subcellularLocation>
</comment>
<keyword evidence="3 6" id="KW-0812">Transmembrane</keyword>
<feature type="transmembrane region" description="Helical" evidence="6">
    <location>
        <begin position="112"/>
        <end position="136"/>
    </location>
</feature>
<gene>
    <name evidence="7" type="ORF">KP803_17440</name>
</gene>
<reference evidence="7" key="1">
    <citation type="submission" date="2021-11" db="EMBL/GenBank/DDBJ databases">
        <title>Vibrio ZSDE26 sp. nov. and Vibrio ZSDZ34 sp. nov., isolated from coastal seawater in Qingdao.</title>
        <authorList>
            <person name="Zhang P."/>
        </authorList>
    </citation>
    <scope>NUCLEOTIDE SEQUENCE</scope>
    <source>
        <strain evidence="7">ZSDE26</strain>
    </source>
</reference>
<dbReference type="PANTHER" id="PTHR30086:SF20">
    <property type="entry name" value="ARGININE EXPORTER PROTEIN ARGO-RELATED"/>
    <property type="match status" value="1"/>
</dbReference>
<protein>
    <submittedName>
        <fullName evidence="7">LysE family translocator</fullName>
    </submittedName>
</protein>
<name>A0A9X1XMH0_9VIBR</name>